<evidence type="ECO:0000256" key="4">
    <source>
        <dbReference type="ARBA" id="ARBA00023136"/>
    </source>
</evidence>
<gene>
    <name evidence="6" type="ORF">FRX94_02910</name>
</gene>
<dbReference type="Pfam" id="PF01988">
    <property type="entry name" value="VIT1"/>
    <property type="match status" value="1"/>
</dbReference>
<dbReference type="InterPro" id="IPR039376">
    <property type="entry name" value="Ferritin_CCC1_N"/>
</dbReference>
<dbReference type="EMBL" id="VOHM01000004">
    <property type="protein sequence ID" value="TWT28537.1"/>
    <property type="molecule type" value="Genomic_DNA"/>
</dbReference>
<keyword evidence="3 5" id="KW-1133">Transmembrane helix</keyword>
<proteinExistence type="predicted"/>
<dbReference type="AlphaFoldDB" id="A0A5C5URZ9"/>
<dbReference type="GO" id="GO:0005384">
    <property type="term" value="F:manganese ion transmembrane transporter activity"/>
    <property type="evidence" value="ECO:0007669"/>
    <property type="project" value="InterPro"/>
</dbReference>
<evidence type="ECO:0000313" key="7">
    <source>
        <dbReference type="Proteomes" id="UP000320791"/>
    </source>
</evidence>
<feature type="transmembrane region" description="Helical" evidence="5">
    <location>
        <begin position="167"/>
        <end position="189"/>
    </location>
</feature>
<comment type="subcellular location">
    <subcellularLocation>
        <location evidence="1">Endomembrane system</location>
        <topology evidence="1">Multi-pass membrane protein</topology>
    </subcellularLocation>
</comment>
<feature type="transmembrane region" description="Helical" evidence="5">
    <location>
        <begin position="340"/>
        <end position="361"/>
    </location>
</feature>
<evidence type="ECO:0000256" key="2">
    <source>
        <dbReference type="ARBA" id="ARBA00022692"/>
    </source>
</evidence>
<dbReference type="InterPro" id="IPR008217">
    <property type="entry name" value="Ccc1_fam"/>
</dbReference>
<keyword evidence="4 5" id="KW-0472">Membrane</keyword>
<keyword evidence="7" id="KW-1185">Reference proteome</keyword>
<dbReference type="CDD" id="cd01044">
    <property type="entry name" value="Ferritin_CCC1_N"/>
    <property type="match status" value="1"/>
</dbReference>
<evidence type="ECO:0000256" key="5">
    <source>
        <dbReference type="SAM" id="Phobius"/>
    </source>
</evidence>
<organism evidence="6 7">
    <name type="scientific">Corynebacterium canis</name>
    <dbReference type="NCBI Taxonomy" id="679663"/>
    <lineage>
        <taxon>Bacteria</taxon>
        <taxon>Bacillati</taxon>
        <taxon>Actinomycetota</taxon>
        <taxon>Actinomycetes</taxon>
        <taxon>Mycobacteriales</taxon>
        <taxon>Corynebacteriaceae</taxon>
        <taxon>Corynebacterium</taxon>
    </lineage>
</organism>
<protein>
    <submittedName>
        <fullName evidence="6">Rubrerythrin family protein</fullName>
    </submittedName>
</protein>
<feature type="transmembrane region" description="Helical" evidence="5">
    <location>
        <begin position="275"/>
        <end position="298"/>
    </location>
</feature>
<evidence type="ECO:0000256" key="1">
    <source>
        <dbReference type="ARBA" id="ARBA00004127"/>
    </source>
</evidence>
<dbReference type="GO" id="GO:0030026">
    <property type="term" value="P:intracellular manganese ion homeostasis"/>
    <property type="evidence" value="ECO:0007669"/>
    <property type="project" value="InterPro"/>
</dbReference>
<dbReference type="CDD" id="cd02433">
    <property type="entry name" value="Nodulin-21_like_2"/>
    <property type="match status" value="1"/>
</dbReference>
<dbReference type="Proteomes" id="UP000320791">
    <property type="component" value="Unassembled WGS sequence"/>
</dbReference>
<feature type="transmembrane region" description="Helical" evidence="5">
    <location>
        <begin position="139"/>
        <end position="161"/>
    </location>
</feature>
<evidence type="ECO:0000313" key="6">
    <source>
        <dbReference type="EMBL" id="TWT28537.1"/>
    </source>
</evidence>
<keyword evidence="2 5" id="KW-0812">Transmembrane</keyword>
<sequence length="362" mass="38694">MTEPTRKQIRRWQRYLANERAEAAVYRELAMSKEGTERDILLAIADAESRHEEHWRRLLGNHVGMPQRPDLSTLCMGFMAKRFGSVFTLALMQSAETRTPYAKDEDATAQMIADERIHAEIVRGLAARGREEMSGNFRAAVFGANDGLVSNLALVLGVMAAGVDNRLILLTGISGLLSGALSMGAGEYVSVCSQKELLDASTPDPETSSEVPRLDVDANELALVYRARGMSEEDAEVKARRVFAELKATGMTTESVITEDEPATSEDADVVGSGWSAAVSSFMFFGTGALVPVIPFFFGLDQLVAGVLACVLVGIALMFTGGIVGVLSGASPWRRGLRQLAIGLGAAAVTYALGRAFGVAVG</sequence>
<accession>A0A5C5URZ9</accession>
<feature type="transmembrane region" description="Helical" evidence="5">
    <location>
        <begin position="304"/>
        <end position="328"/>
    </location>
</feature>
<reference evidence="6 7" key="1">
    <citation type="submission" date="2019-08" db="EMBL/GenBank/DDBJ databases">
        <authorList>
            <person name="Lei W."/>
        </authorList>
    </citation>
    <scope>NUCLEOTIDE SEQUENCE [LARGE SCALE GENOMIC DNA]</scope>
    <source>
        <strain evidence="6 7">CCUG 58627</strain>
    </source>
</reference>
<dbReference type="OrthoDB" id="9789677at2"/>
<evidence type="ECO:0000256" key="3">
    <source>
        <dbReference type="ARBA" id="ARBA00022989"/>
    </source>
</evidence>
<name>A0A5C5URZ9_9CORY</name>
<comment type="caution">
    <text evidence="6">The sequence shown here is derived from an EMBL/GenBank/DDBJ whole genome shotgun (WGS) entry which is preliminary data.</text>
</comment>
<dbReference type="PANTHER" id="PTHR31851">
    <property type="entry name" value="FE(2+)/MN(2+) TRANSPORTER PCL1"/>
    <property type="match status" value="1"/>
</dbReference>
<dbReference type="RefSeq" id="WP_146323623.1">
    <property type="nucleotide sequence ID" value="NZ_BAABLR010000014.1"/>
</dbReference>
<dbReference type="GO" id="GO:0012505">
    <property type="term" value="C:endomembrane system"/>
    <property type="evidence" value="ECO:0007669"/>
    <property type="project" value="UniProtKB-SubCell"/>
</dbReference>